<dbReference type="Proteomes" id="UP001055811">
    <property type="component" value="Linkage Group LG01"/>
</dbReference>
<keyword evidence="2" id="KW-1185">Reference proteome</keyword>
<reference evidence="2" key="1">
    <citation type="journal article" date="2022" name="Mol. Ecol. Resour.">
        <title>The genomes of chicory, endive, great burdock and yacon provide insights into Asteraceae palaeo-polyploidization history and plant inulin production.</title>
        <authorList>
            <person name="Fan W."/>
            <person name="Wang S."/>
            <person name="Wang H."/>
            <person name="Wang A."/>
            <person name="Jiang F."/>
            <person name="Liu H."/>
            <person name="Zhao H."/>
            <person name="Xu D."/>
            <person name="Zhang Y."/>
        </authorList>
    </citation>
    <scope>NUCLEOTIDE SEQUENCE [LARGE SCALE GENOMIC DNA]</scope>
    <source>
        <strain evidence="2">cv. Punajuju</strain>
    </source>
</reference>
<comment type="caution">
    <text evidence="1">The sequence shown here is derived from an EMBL/GenBank/DDBJ whole genome shotgun (WGS) entry which is preliminary data.</text>
</comment>
<reference evidence="1 2" key="2">
    <citation type="journal article" date="2022" name="Mol. Ecol. Resour.">
        <title>The genomes of chicory, endive, great burdock and yacon provide insights into Asteraceae paleo-polyploidization history and plant inulin production.</title>
        <authorList>
            <person name="Fan W."/>
            <person name="Wang S."/>
            <person name="Wang H."/>
            <person name="Wang A."/>
            <person name="Jiang F."/>
            <person name="Liu H."/>
            <person name="Zhao H."/>
            <person name="Xu D."/>
            <person name="Zhang Y."/>
        </authorList>
    </citation>
    <scope>NUCLEOTIDE SEQUENCE [LARGE SCALE GENOMIC DNA]</scope>
    <source>
        <strain evidence="2">cv. Punajuju</strain>
        <tissue evidence="1">Leaves</tissue>
    </source>
</reference>
<gene>
    <name evidence="1" type="ORF">L2E82_01345</name>
</gene>
<accession>A0ACB9GYA9</accession>
<dbReference type="EMBL" id="CM042009">
    <property type="protein sequence ID" value="KAI3788574.1"/>
    <property type="molecule type" value="Genomic_DNA"/>
</dbReference>
<protein>
    <submittedName>
        <fullName evidence="1">Uncharacterized protein</fullName>
    </submittedName>
</protein>
<organism evidence="1 2">
    <name type="scientific">Cichorium intybus</name>
    <name type="common">Chicory</name>
    <dbReference type="NCBI Taxonomy" id="13427"/>
    <lineage>
        <taxon>Eukaryota</taxon>
        <taxon>Viridiplantae</taxon>
        <taxon>Streptophyta</taxon>
        <taxon>Embryophyta</taxon>
        <taxon>Tracheophyta</taxon>
        <taxon>Spermatophyta</taxon>
        <taxon>Magnoliopsida</taxon>
        <taxon>eudicotyledons</taxon>
        <taxon>Gunneridae</taxon>
        <taxon>Pentapetalae</taxon>
        <taxon>asterids</taxon>
        <taxon>campanulids</taxon>
        <taxon>Asterales</taxon>
        <taxon>Asteraceae</taxon>
        <taxon>Cichorioideae</taxon>
        <taxon>Cichorieae</taxon>
        <taxon>Cichoriinae</taxon>
        <taxon>Cichorium</taxon>
    </lineage>
</organism>
<sequence length="275" mass="31435">MDQSRYWIQKERTCLNSHVLSSFGDSWEEQAFAEDAAGPLGGCIWPPRSYTCSFCRREFRSAQALGGHMNVHRRDRARLKQSPNSNQILEPNTSLGRCMLQNPNEICNPNFDLDHALFLSTSPRPSTDSIRRPFTCSFVQEQQKSTPILSWSKFEPRKRFHIADTGNQEKGYAKVIESNTTSSKKNTHQIEVHLAGNLNSRVRGRCDTPICNDKNELDDGFFYKRRRIDDDEQSLFPKASNLMNGDEAKSTESLESSPNSTLENLDLELRLGDRR</sequence>
<evidence type="ECO:0000313" key="1">
    <source>
        <dbReference type="EMBL" id="KAI3788574.1"/>
    </source>
</evidence>
<proteinExistence type="predicted"/>
<name>A0ACB9GYA9_CICIN</name>
<evidence type="ECO:0000313" key="2">
    <source>
        <dbReference type="Proteomes" id="UP001055811"/>
    </source>
</evidence>